<feature type="domain" description="Peptidase M16C associated" evidence="1">
    <location>
        <begin position="497"/>
        <end position="746"/>
    </location>
</feature>
<comment type="caution">
    <text evidence="2">The sequence shown here is derived from an EMBL/GenBank/DDBJ whole genome shotgun (WGS) entry which is preliminary data.</text>
</comment>
<dbReference type="GO" id="GO:0016485">
    <property type="term" value="P:protein processing"/>
    <property type="evidence" value="ECO:0007669"/>
    <property type="project" value="TreeGrafter"/>
</dbReference>
<dbReference type="Pfam" id="PF05193">
    <property type="entry name" value="Peptidase_M16_C"/>
    <property type="match status" value="1"/>
</dbReference>
<dbReference type="Proteomes" id="UP000753256">
    <property type="component" value="Unassembled WGS sequence"/>
</dbReference>
<reference evidence="2" key="2">
    <citation type="submission" date="2021-09" db="EMBL/GenBank/DDBJ databases">
        <authorList>
            <person name="Gilroy R."/>
        </authorList>
    </citation>
    <scope>NUCLEOTIDE SEQUENCE</scope>
    <source>
        <strain evidence="2">ChiHjej13B12-9602</strain>
    </source>
</reference>
<dbReference type="AlphaFoldDB" id="A0A921LT56"/>
<dbReference type="PANTHER" id="PTHR43016">
    <property type="entry name" value="PRESEQUENCE PROTEASE"/>
    <property type="match status" value="1"/>
</dbReference>
<dbReference type="InterPro" id="IPR011765">
    <property type="entry name" value="Pept_M16_N"/>
</dbReference>
<dbReference type="InterPro" id="IPR055130">
    <property type="entry name" value="PreP_C"/>
</dbReference>
<evidence type="ECO:0000259" key="1">
    <source>
        <dbReference type="SMART" id="SM01264"/>
    </source>
</evidence>
<dbReference type="RefSeq" id="WP_273189316.1">
    <property type="nucleotide sequence ID" value="NZ_DYUZ01000014.1"/>
</dbReference>
<evidence type="ECO:0000313" key="3">
    <source>
        <dbReference type="Proteomes" id="UP000753256"/>
    </source>
</evidence>
<proteinExistence type="predicted"/>
<dbReference type="Gene3D" id="3.30.830.10">
    <property type="entry name" value="Metalloenzyme, LuxS/M16 peptidase-like"/>
    <property type="match status" value="4"/>
</dbReference>
<protein>
    <submittedName>
        <fullName evidence="2">Insulinase family protein</fullName>
    </submittedName>
</protein>
<gene>
    <name evidence="2" type="ORF">K8V70_03340</name>
</gene>
<name>A0A921LT56_9ACTN</name>
<organism evidence="2 3">
    <name type="scientific">Enorma phocaeensis</name>
    <dbReference type="NCBI Taxonomy" id="1871019"/>
    <lineage>
        <taxon>Bacteria</taxon>
        <taxon>Bacillati</taxon>
        <taxon>Actinomycetota</taxon>
        <taxon>Coriobacteriia</taxon>
        <taxon>Coriobacteriales</taxon>
        <taxon>Coriobacteriaceae</taxon>
        <taxon>Enorma</taxon>
    </lineage>
</organism>
<dbReference type="SUPFAM" id="SSF63411">
    <property type="entry name" value="LuxS/MPP-like metallohydrolase"/>
    <property type="match status" value="4"/>
</dbReference>
<dbReference type="Pfam" id="PF08367">
    <property type="entry name" value="M16C_assoc"/>
    <property type="match status" value="1"/>
</dbReference>
<dbReference type="GO" id="GO:0004222">
    <property type="term" value="F:metalloendopeptidase activity"/>
    <property type="evidence" value="ECO:0007669"/>
    <property type="project" value="TreeGrafter"/>
</dbReference>
<sequence length="1005" mass="110349">MPTPSTEHADPRATAHALLEPGSTVCGFTVESRETIAELDADAYVLRHATSGARLLYLACDDENKAFAIAFKTPPANDTGVFHILEHSVLCGSAKFPVKEPFVDLIKSSMQTFLNAMTYPDKTIYPVASTNEQDLLNLMDVYMDAVLNPAIYTKPSIFQQEGWHYELDVPDNATPREGTLCYNGVVFNEMKGALSDPMSVLDDAMCAALFPGTAYACESGGDPRHIPELTYEEFIDTHARHYNLPNSYITLYGDFADIRRELAFLDERYLSQENAASVCIARRRAEGASPEELGPNELGNPAPVVCAHKTVRMDTTPENALVGIAYVLGDALDAARTVAADVLFEAILGSNEAPLKKAILAADLGGNVVSYTAPTYAKPYEIIILQNAKPGVADQLQQLVLDECARLVREGIPRERLEAVISGNEYALRQRDYGTADGVALACDALNTWLYSDDAPTDALKYADTYTKLREALEGDFFEQLLAELVLESDHHALVELVPTGDTPAREASDEAARLAAIKDAMSDEDLQQVLDTVAELRAQQEAEDAPEDRAILPRLHVADIGPARPEPALVVDTTAPIPCLKHDIPTRRLAYALTYFDLSHVSYAELPYVKVLCRLMQQLATESRSAAELDSYIGSNLGFLSFNTEIFQQPNAKLARPMLTVSAGALSEKIDMLASIPREVWAETVFEDTDRIRDVLTQMRIGMEQAFITAGHQAAVGRALSYVSPAAVVAEQLGGVDFYRFLRDTLDHFDEQAEGLCDKLRELQARIFTSTGTMASFTGSERDYERYWSAAGNLGLEPRNAPAKELYVPMPEPKHEAFVIPSDVCYVARASDPRVLGIATDGTWSVAAGALTYGYLWNEIRTKGGAYGCWFRSAIDRQVSFSTYRDPAIDPTLKRIAQAGSWLKHLKVDQATLEGYIVSTVSGLDAPLKPYALTKRRNAAYFGKRPAHFREQAREEMLACTEKRLRALGDDVTRIAAEAPACVFGGRDIIDASAENWNVVDLLG</sequence>
<dbReference type="Pfam" id="PF00675">
    <property type="entry name" value="Peptidase_M16"/>
    <property type="match status" value="1"/>
</dbReference>
<dbReference type="Pfam" id="PF22516">
    <property type="entry name" value="PreP_C"/>
    <property type="match status" value="1"/>
</dbReference>
<dbReference type="InterPro" id="IPR013578">
    <property type="entry name" value="Peptidase_M16C_assoc"/>
</dbReference>
<dbReference type="GO" id="GO:0046872">
    <property type="term" value="F:metal ion binding"/>
    <property type="evidence" value="ECO:0007669"/>
    <property type="project" value="InterPro"/>
</dbReference>
<evidence type="ECO:0000313" key="2">
    <source>
        <dbReference type="EMBL" id="HJG36886.1"/>
    </source>
</evidence>
<dbReference type="PANTHER" id="PTHR43016:SF13">
    <property type="entry name" value="PRESEQUENCE PROTEASE, MITOCHONDRIAL"/>
    <property type="match status" value="1"/>
</dbReference>
<accession>A0A921LT56</accession>
<dbReference type="EMBL" id="DYUZ01000014">
    <property type="protein sequence ID" value="HJG36886.1"/>
    <property type="molecule type" value="Genomic_DNA"/>
</dbReference>
<dbReference type="SMART" id="SM01264">
    <property type="entry name" value="M16C_associated"/>
    <property type="match status" value="1"/>
</dbReference>
<reference evidence="2" key="1">
    <citation type="journal article" date="2021" name="PeerJ">
        <title>Extensive microbial diversity within the chicken gut microbiome revealed by metagenomics and culture.</title>
        <authorList>
            <person name="Gilroy R."/>
            <person name="Ravi A."/>
            <person name="Getino M."/>
            <person name="Pursley I."/>
            <person name="Horton D.L."/>
            <person name="Alikhan N.F."/>
            <person name="Baker D."/>
            <person name="Gharbi K."/>
            <person name="Hall N."/>
            <person name="Watson M."/>
            <person name="Adriaenssens E.M."/>
            <person name="Foster-Nyarko E."/>
            <person name="Jarju S."/>
            <person name="Secka A."/>
            <person name="Antonio M."/>
            <person name="Oren A."/>
            <person name="Chaudhuri R.R."/>
            <person name="La Ragione R."/>
            <person name="Hildebrand F."/>
            <person name="Pallen M.J."/>
        </authorList>
    </citation>
    <scope>NUCLEOTIDE SEQUENCE</scope>
    <source>
        <strain evidence="2">ChiHjej13B12-9602</strain>
    </source>
</reference>
<dbReference type="InterPro" id="IPR007863">
    <property type="entry name" value="Peptidase_M16_C"/>
</dbReference>
<dbReference type="InterPro" id="IPR011249">
    <property type="entry name" value="Metalloenz_LuxS/M16"/>
</dbReference>